<dbReference type="InterPro" id="IPR003481">
    <property type="entry name" value="FliD_N"/>
</dbReference>
<name>A0ABP3WV69_9ALTE</name>
<keyword evidence="4 5" id="KW-0975">Bacterial flagellum</keyword>
<dbReference type="Pfam" id="PF07195">
    <property type="entry name" value="FliD_C"/>
    <property type="match status" value="1"/>
</dbReference>
<keyword evidence="5" id="KW-0964">Secreted</keyword>
<sequence length="485" mass="51827">MTIQSLGVGSGLALDDLVTQLIAAEREPKQNRFDKKEESLDAQISGIGQLKSKMSDFLDSVDELRSDNNLQGREPTISNPDENTEPFTAEASNSAVKAQYQIAITRLASGSRIETANAVDGGFTSSSDSVLSSGSGSLTFKIDNTGDSFNVNVTAGRTLQQLANDINSNENNFGVNASIIDTGTANGGAKLVFTSTTTGDGNDLVIVNNDDLADLNRISTTDSTETNTYLTPVTSAQNAQATIDGIAVESSTNKFENTISSVSFEASTVSIKDALGAFQTSKLKIGFDTEGLDKKIRDFVDNFNALASEIDTLTKYGTSELEEDGALAGDFMARSITSGLSSIIGSNVSSSALGGLFAIGVELNQDGKLEISATDEFGIGSGEDRLKEALEENFDDIASLFTDKDEGIASRLYAYTKEYTTFSGLLSTRERSVKDEKDQLSDEREQFELRMMSFEQILRDKYLNLDQTVARLNSTGNALLASLGG</sequence>
<protein>
    <recommendedName>
        <fullName evidence="5">Flagellar hook-associated protein 2</fullName>
        <shortName evidence="5">HAP2</shortName>
    </recommendedName>
    <alternativeName>
        <fullName evidence="5">Flagellar cap protein</fullName>
    </alternativeName>
</protein>
<feature type="coiled-coil region" evidence="5">
    <location>
        <begin position="430"/>
        <end position="457"/>
    </location>
</feature>
<evidence type="ECO:0000256" key="5">
    <source>
        <dbReference type="RuleBase" id="RU362066"/>
    </source>
</evidence>
<evidence type="ECO:0000256" key="1">
    <source>
        <dbReference type="ARBA" id="ARBA00009764"/>
    </source>
</evidence>
<dbReference type="PANTHER" id="PTHR30288">
    <property type="entry name" value="FLAGELLAR CAP/ASSEMBLY PROTEIN FLID"/>
    <property type="match status" value="1"/>
</dbReference>
<dbReference type="EMBL" id="BAAAFD010000005">
    <property type="protein sequence ID" value="GAA0857149.1"/>
    <property type="molecule type" value="Genomic_DNA"/>
</dbReference>
<keyword evidence="9" id="KW-0969">Cilium</keyword>
<dbReference type="InterPro" id="IPR010809">
    <property type="entry name" value="FliD_C"/>
</dbReference>
<evidence type="ECO:0000313" key="10">
    <source>
        <dbReference type="Proteomes" id="UP001500359"/>
    </source>
</evidence>
<dbReference type="RefSeq" id="WP_343859828.1">
    <property type="nucleotide sequence ID" value="NZ_BAAAFD010000005.1"/>
</dbReference>
<comment type="subunit">
    <text evidence="2 5">Homopentamer.</text>
</comment>
<dbReference type="PANTHER" id="PTHR30288:SF0">
    <property type="entry name" value="FLAGELLAR HOOK-ASSOCIATED PROTEIN 2"/>
    <property type="match status" value="1"/>
</dbReference>
<evidence type="ECO:0000256" key="4">
    <source>
        <dbReference type="ARBA" id="ARBA00023143"/>
    </source>
</evidence>
<feature type="domain" description="Flagellar hook-associated protein 2 N-terminal" evidence="7">
    <location>
        <begin position="10"/>
        <end position="110"/>
    </location>
</feature>
<evidence type="ECO:0000256" key="2">
    <source>
        <dbReference type="ARBA" id="ARBA00011255"/>
    </source>
</evidence>
<keyword evidence="3 5" id="KW-0175">Coiled coil</keyword>
<keyword evidence="9" id="KW-0282">Flagellum</keyword>
<dbReference type="InterPro" id="IPR040026">
    <property type="entry name" value="FliD"/>
</dbReference>
<dbReference type="Proteomes" id="UP001500359">
    <property type="component" value="Unassembled WGS sequence"/>
</dbReference>
<comment type="function">
    <text evidence="5">Required for morphogenesis and for the elongation of the flagellar filament by facilitating polymerization of the flagellin monomers at the tip of growing filament. Forms a capping structure, which prevents flagellin subunits (transported through the central channel of the flagellum) from leaking out without polymerization at the distal end.</text>
</comment>
<evidence type="ECO:0000256" key="6">
    <source>
        <dbReference type="SAM" id="MobiDB-lite"/>
    </source>
</evidence>
<feature type="domain" description="Flagellar hook-associated protein 2 C-terminal" evidence="8">
    <location>
        <begin position="236"/>
        <end position="474"/>
    </location>
</feature>
<comment type="caution">
    <text evidence="9">The sequence shown here is derived from an EMBL/GenBank/DDBJ whole genome shotgun (WGS) entry which is preliminary data.</text>
</comment>
<dbReference type="InterPro" id="IPR010810">
    <property type="entry name" value="Flagellin_hook_IN_motif"/>
</dbReference>
<evidence type="ECO:0000313" key="9">
    <source>
        <dbReference type="EMBL" id="GAA0857149.1"/>
    </source>
</evidence>
<gene>
    <name evidence="9" type="primary">fliD</name>
    <name evidence="9" type="ORF">GCM10009114_21800</name>
</gene>
<evidence type="ECO:0000259" key="7">
    <source>
        <dbReference type="Pfam" id="PF02465"/>
    </source>
</evidence>
<comment type="similarity">
    <text evidence="1 5">Belongs to the FliD family.</text>
</comment>
<dbReference type="Pfam" id="PF02465">
    <property type="entry name" value="FliD_N"/>
    <property type="match status" value="1"/>
</dbReference>
<organism evidence="9 10">
    <name type="scientific">Aliiglaciecola litoralis</name>
    <dbReference type="NCBI Taxonomy" id="582857"/>
    <lineage>
        <taxon>Bacteria</taxon>
        <taxon>Pseudomonadati</taxon>
        <taxon>Pseudomonadota</taxon>
        <taxon>Gammaproteobacteria</taxon>
        <taxon>Alteromonadales</taxon>
        <taxon>Alteromonadaceae</taxon>
        <taxon>Aliiglaciecola</taxon>
    </lineage>
</organism>
<evidence type="ECO:0000259" key="8">
    <source>
        <dbReference type="Pfam" id="PF07195"/>
    </source>
</evidence>
<keyword evidence="9" id="KW-0966">Cell projection</keyword>
<feature type="region of interest" description="Disordered" evidence="6">
    <location>
        <begin position="66"/>
        <end position="87"/>
    </location>
</feature>
<accession>A0ABP3WV69</accession>
<proteinExistence type="inferred from homology"/>
<feature type="compositionally biased region" description="Polar residues" evidence="6">
    <location>
        <begin position="67"/>
        <end position="81"/>
    </location>
</feature>
<comment type="subcellular location">
    <subcellularLocation>
        <location evidence="5">Secreted</location>
    </subcellularLocation>
    <subcellularLocation>
        <location evidence="5">Bacterial flagellum</location>
    </subcellularLocation>
</comment>
<evidence type="ECO:0000256" key="3">
    <source>
        <dbReference type="ARBA" id="ARBA00023054"/>
    </source>
</evidence>
<keyword evidence="10" id="KW-1185">Reference proteome</keyword>
<dbReference type="Pfam" id="PF07196">
    <property type="entry name" value="Flagellin_IN"/>
    <property type="match status" value="1"/>
</dbReference>
<reference evidence="10" key="1">
    <citation type="journal article" date="2019" name="Int. J. Syst. Evol. Microbiol.">
        <title>The Global Catalogue of Microorganisms (GCM) 10K type strain sequencing project: providing services to taxonomists for standard genome sequencing and annotation.</title>
        <authorList>
            <consortium name="The Broad Institute Genomics Platform"/>
            <consortium name="The Broad Institute Genome Sequencing Center for Infectious Disease"/>
            <person name="Wu L."/>
            <person name="Ma J."/>
        </authorList>
    </citation>
    <scope>NUCLEOTIDE SEQUENCE [LARGE SCALE GENOMIC DNA]</scope>
    <source>
        <strain evidence="10">JCM 15896</strain>
    </source>
</reference>